<keyword evidence="3" id="KW-0805">Transcription regulation</keyword>
<feature type="compositionally biased region" description="Low complexity" evidence="7">
    <location>
        <begin position="142"/>
        <end position="155"/>
    </location>
</feature>
<dbReference type="GO" id="GO:0006351">
    <property type="term" value="P:DNA-templated transcription"/>
    <property type="evidence" value="ECO:0007669"/>
    <property type="project" value="InterPro"/>
</dbReference>
<evidence type="ECO:0000256" key="5">
    <source>
        <dbReference type="ARBA" id="ARBA00023163"/>
    </source>
</evidence>
<dbReference type="Pfam" id="PF04082">
    <property type="entry name" value="Fungal_trans"/>
    <property type="match status" value="1"/>
</dbReference>
<feature type="compositionally biased region" description="Low complexity" evidence="7">
    <location>
        <begin position="71"/>
        <end position="86"/>
    </location>
</feature>
<keyword evidence="5" id="KW-0804">Transcription</keyword>
<protein>
    <recommendedName>
        <fullName evidence="8">Zn(2)-C6 fungal-type domain-containing protein</fullName>
    </recommendedName>
</protein>
<dbReference type="GO" id="GO:0008270">
    <property type="term" value="F:zinc ion binding"/>
    <property type="evidence" value="ECO:0007669"/>
    <property type="project" value="InterPro"/>
</dbReference>
<dbReference type="GO" id="GO:0000981">
    <property type="term" value="F:DNA-binding transcription factor activity, RNA polymerase II-specific"/>
    <property type="evidence" value="ECO:0007669"/>
    <property type="project" value="InterPro"/>
</dbReference>
<dbReference type="Gene3D" id="4.10.240.10">
    <property type="entry name" value="Zn(2)-C6 fungal-type DNA-binding domain"/>
    <property type="match status" value="1"/>
</dbReference>
<evidence type="ECO:0000256" key="6">
    <source>
        <dbReference type="ARBA" id="ARBA00023242"/>
    </source>
</evidence>
<dbReference type="PROSITE" id="PS50048">
    <property type="entry name" value="ZN2_CY6_FUNGAL_2"/>
    <property type="match status" value="1"/>
</dbReference>
<evidence type="ECO:0000313" key="10">
    <source>
        <dbReference type="Proteomes" id="UP001172155"/>
    </source>
</evidence>
<evidence type="ECO:0000256" key="2">
    <source>
        <dbReference type="ARBA" id="ARBA00022833"/>
    </source>
</evidence>
<sequence>MTEFATDWFHFDNQQPKRKRADLVCSACHSKKVKCDLQAKSSEGLAPRCSNCSLQGTECQVRPSKRKKGSQHSTSTTSQQNSNTRTIDQGRRRQQQSPCPSTPEEHQPRRPPSPHPRRASTATATQQHQQLHSSPSRPILHPQQPQRQVQQHPPQLLQPPQPLEPSPLGSLHDTPQSQLEVTADLLVGAATGRSNPSDVDTGFLNVFGPETNAEAEQKELEATLEYGYSPSDARQQELQQIYADTYIEFCYAWAPVLNVDTIHQDTLRSPLLANALAVAGSHIRPPLLPHDGPAAYYKRATSIFYHDEDAGGLATLQAVALFYWWAPRSIAVAHRHSSWWWTSVLIRHAQQMNLHREPGPGHPLRDVLDLSLRRRIWWTAFARERLTALCQSKPCIIDPTDCTIAPPTMADFPPDAHLQRKGEIFVHWVSLCAIIGRVAKALARPGAAFPAPLRQELADWVGALPPHLQLPIAAARTTGAFDRDVHQLHLPYLTTIIVLHLRRSAHDLPQALPPAILAASCMARIMRDILSRGDARFLMAISCWYVSTAFTALLQAARIPALAKDANDGLDVLTTAVVQLERMWGSARVIRQGFERLRPAAVGGEDGRLGLSGLGSGVGALGAGSLGSMGGGNASGFGGGVDSVHESREAGDFDWTILFPFATTATSGIAKVLLQGAEPGMATRFPSPEGLLFQDAFMVDYLGLLEPFSQADSFGFGDNRFGL</sequence>
<evidence type="ECO:0000256" key="7">
    <source>
        <dbReference type="SAM" id="MobiDB-lite"/>
    </source>
</evidence>
<feature type="region of interest" description="Disordered" evidence="7">
    <location>
        <begin position="61"/>
        <end position="174"/>
    </location>
</feature>
<accession>A0AA40KBG6</accession>
<dbReference type="AlphaFoldDB" id="A0AA40KBG6"/>
<name>A0AA40KBG6_9PEZI</name>
<keyword evidence="6" id="KW-0539">Nucleus</keyword>
<dbReference type="SUPFAM" id="SSF57701">
    <property type="entry name" value="Zn2/Cys6 DNA-binding domain"/>
    <property type="match status" value="1"/>
</dbReference>
<keyword evidence="10" id="KW-1185">Reference proteome</keyword>
<dbReference type="SMART" id="SM00906">
    <property type="entry name" value="Fungal_trans"/>
    <property type="match status" value="1"/>
</dbReference>
<gene>
    <name evidence="9" type="ORF">B0T18DRAFT_405188</name>
</gene>
<dbReference type="Pfam" id="PF00172">
    <property type="entry name" value="Zn_clus"/>
    <property type="match status" value="1"/>
</dbReference>
<dbReference type="EMBL" id="JAUKUD010000002">
    <property type="protein sequence ID" value="KAK0752597.1"/>
    <property type="molecule type" value="Genomic_DNA"/>
</dbReference>
<keyword evidence="4" id="KW-0238">DNA-binding</keyword>
<dbReference type="Proteomes" id="UP001172155">
    <property type="component" value="Unassembled WGS sequence"/>
</dbReference>
<evidence type="ECO:0000256" key="4">
    <source>
        <dbReference type="ARBA" id="ARBA00023125"/>
    </source>
</evidence>
<organism evidence="9 10">
    <name type="scientific">Schizothecium vesticola</name>
    <dbReference type="NCBI Taxonomy" id="314040"/>
    <lineage>
        <taxon>Eukaryota</taxon>
        <taxon>Fungi</taxon>
        <taxon>Dikarya</taxon>
        <taxon>Ascomycota</taxon>
        <taxon>Pezizomycotina</taxon>
        <taxon>Sordariomycetes</taxon>
        <taxon>Sordariomycetidae</taxon>
        <taxon>Sordariales</taxon>
        <taxon>Schizotheciaceae</taxon>
        <taxon>Schizothecium</taxon>
    </lineage>
</organism>
<reference evidence="9" key="1">
    <citation type="submission" date="2023-06" db="EMBL/GenBank/DDBJ databases">
        <title>Genome-scale phylogeny and comparative genomics of the fungal order Sordariales.</title>
        <authorList>
            <consortium name="Lawrence Berkeley National Laboratory"/>
            <person name="Hensen N."/>
            <person name="Bonometti L."/>
            <person name="Westerberg I."/>
            <person name="Brannstrom I.O."/>
            <person name="Guillou S."/>
            <person name="Cros-Aarteil S."/>
            <person name="Calhoun S."/>
            <person name="Haridas S."/>
            <person name="Kuo A."/>
            <person name="Mondo S."/>
            <person name="Pangilinan J."/>
            <person name="Riley R."/>
            <person name="LaButti K."/>
            <person name="Andreopoulos B."/>
            <person name="Lipzen A."/>
            <person name="Chen C."/>
            <person name="Yanf M."/>
            <person name="Daum C."/>
            <person name="Ng V."/>
            <person name="Clum A."/>
            <person name="Steindorff A."/>
            <person name="Ohm R."/>
            <person name="Martin F."/>
            <person name="Silar P."/>
            <person name="Natvig D."/>
            <person name="Lalanne C."/>
            <person name="Gautier V."/>
            <person name="Ament-velasquez S.L."/>
            <person name="Kruys A."/>
            <person name="Hutchinson M.I."/>
            <person name="Powell A.J."/>
            <person name="Barry K."/>
            <person name="Miller A.N."/>
            <person name="Grigoriev I.V."/>
            <person name="Debuchy R."/>
            <person name="Gladieux P."/>
            <person name="Thoren M.H."/>
            <person name="Johannesson H."/>
        </authorList>
    </citation>
    <scope>NUCLEOTIDE SEQUENCE</scope>
    <source>
        <strain evidence="9">SMH3187-1</strain>
    </source>
</reference>
<evidence type="ECO:0000259" key="8">
    <source>
        <dbReference type="PROSITE" id="PS50048"/>
    </source>
</evidence>
<comment type="caution">
    <text evidence="9">The sequence shown here is derived from an EMBL/GenBank/DDBJ whole genome shotgun (WGS) entry which is preliminary data.</text>
</comment>
<keyword evidence="2" id="KW-0862">Zinc</keyword>
<dbReference type="InterPro" id="IPR001138">
    <property type="entry name" value="Zn2Cys6_DnaBD"/>
</dbReference>
<feature type="domain" description="Zn(2)-C6 fungal-type" evidence="8">
    <location>
        <begin position="24"/>
        <end position="61"/>
    </location>
</feature>
<dbReference type="SMART" id="SM00066">
    <property type="entry name" value="GAL4"/>
    <property type="match status" value="1"/>
</dbReference>
<feature type="compositionally biased region" description="Low complexity" evidence="7">
    <location>
        <begin position="119"/>
        <end position="134"/>
    </location>
</feature>
<dbReference type="PANTHER" id="PTHR47171">
    <property type="entry name" value="FARA-RELATED"/>
    <property type="match status" value="1"/>
</dbReference>
<dbReference type="GO" id="GO:0003677">
    <property type="term" value="F:DNA binding"/>
    <property type="evidence" value="ECO:0007669"/>
    <property type="project" value="UniProtKB-KW"/>
</dbReference>
<dbReference type="CDD" id="cd12148">
    <property type="entry name" value="fungal_TF_MHR"/>
    <property type="match status" value="1"/>
</dbReference>
<evidence type="ECO:0000313" key="9">
    <source>
        <dbReference type="EMBL" id="KAK0752597.1"/>
    </source>
</evidence>
<dbReference type="CDD" id="cd00067">
    <property type="entry name" value="GAL4"/>
    <property type="match status" value="1"/>
</dbReference>
<proteinExistence type="predicted"/>
<dbReference type="InterPro" id="IPR007219">
    <property type="entry name" value="XnlR_reg_dom"/>
</dbReference>
<evidence type="ECO:0000256" key="1">
    <source>
        <dbReference type="ARBA" id="ARBA00022723"/>
    </source>
</evidence>
<keyword evidence="1" id="KW-0479">Metal-binding</keyword>
<dbReference type="PANTHER" id="PTHR47171:SF5">
    <property type="entry name" value="ZN(II)2CYS6 TRANSCRIPTION FACTOR (EUROFUNG)"/>
    <property type="match status" value="1"/>
</dbReference>
<dbReference type="InterPro" id="IPR036864">
    <property type="entry name" value="Zn2-C6_fun-type_DNA-bd_sf"/>
</dbReference>
<feature type="compositionally biased region" description="Pro residues" evidence="7">
    <location>
        <begin position="156"/>
        <end position="165"/>
    </location>
</feature>
<evidence type="ECO:0000256" key="3">
    <source>
        <dbReference type="ARBA" id="ARBA00023015"/>
    </source>
</evidence>
<dbReference type="InterPro" id="IPR052073">
    <property type="entry name" value="Amide_Lactam_Regulators"/>
</dbReference>